<sequence>MDKANAGPPESRRKTDVRRTSAGAREAKSASWTAQAQRDVKRSNDDIATARVATNAASSDSVQLDRSPASQPRGATPSEPVSASDDLADPARSTAFSSTAEPARTAPPPSVRMPRLHRAHTSLQAHYGKLDTAQKLYLNCALALLLYGVTYPLHHAWSFVGLAMLALAFWFAGMVYDALTLYKRIYATHIGKGLLLLAFTGLTNFAIALANQRINAVAGVDPSKFPHTEIFVAILSIPFIALLILMVLYTASVLFLPIYGIFFVVMDAKAKAFFSAGLVKQGDGEYPVITGIFRFVSFFIFAGVVTFFAKRMLGDYDRFMTSTAEESVYLLEMYEKSPCDVPQGARVAFLDDDNIVYALRVGAELKFFPQPCKRGAK</sequence>
<keyword evidence="2" id="KW-0812">Transmembrane</keyword>
<dbReference type="AlphaFoldDB" id="A0AAW9CKH7"/>
<dbReference type="Proteomes" id="UP001272137">
    <property type="component" value="Unassembled WGS sequence"/>
</dbReference>
<feature type="region of interest" description="Disordered" evidence="1">
    <location>
        <begin position="1"/>
        <end position="113"/>
    </location>
</feature>
<evidence type="ECO:0000256" key="2">
    <source>
        <dbReference type="SAM" id="Phobius"/>
    </source>
</evidence>
<feature type="transmembrane region" description="Helical" evidence="2">
    <location>
        <begin position="159"/>
        <end position="182"/>
    </location>
</feature>
<name>A0AAW9CKH7_BURTH</name>
<feature type="transmembrane region" description="Helical" evidence="2">
    <location>
        <begin position="230"/>
        <end position="249"/>
    </location>
</feature>
<feature type="transmembrane region" description="Helical" evidence="2">
    <location>
        <begin position="194"/>
        <end position="210"/>
    </location>
</feature>
<protein>
    <submittedName>
        <fullName evidence="3">Membrane protein</fullName>
    </submittedName>
</protein>
<feature type="transmembrane region" description="Helical" evidence="2">
    <location>
        <begin position="136"/>
        <end position="153"/>
    </location>
</feature>
<evidence type="ECO:0000313" key="3">
    <source>
        <dbReference type="EMBL" id="MDW9251348.1"/>
    </source>
</evidence>
<proteinExistence type="predicted"/>
<organism evidence="3 4">
    <name type="scientific">Burkholderia thailandensis</name>
    <dbReference type="NCBI Taxonomy" id="57975"/>
    <lineage>
        <taxon>Bacteria</taxon>
        <taxon>Pseudomonadati</taxon>
        <taxon>Pseudomonadota</taxon>
        <taxon>Betaproteobacteria</taxon>
        <taxon>Burkholderiales</taxon>
        <taxon>Burkholderiaceae</taxon>
        <taxon>Burkholderia</taxon>
        <taxon>pseudomallei group</taxon>
    </lineage>
</organism>
<feature type="transmembrane region" description="Helical" evidence="2">
    <location>
        <begin position="286"/>
        <end position="309"/>
    </location>
</feature>
<dbReference type="EMBL" id="QXCT01000001">
    <property type="protein sequence ID" value="MDW9251348.1"/>
    <property type="molecule type" value="Genomic_DNA"/>
</dbReference>
<comment type="caution">
    <text evidence="3">The sequence shown here is derived from an EMBL/GenBank/DDBJ whole genome shotgun (WGS) entry which is preliminary data.</text>
</comment>
<accession>A0AAW9CKH7</accession>
<evidence type="ECO:0000313" key="4">
    <source>
        <dbReference type="Proteomes" id="UP001272137"/>
    </source>
</evidence>
<evidence type="ECO:0000256" key="1">
    <source>
        <dbReference type="SAM" id="MobiDB-lite"/>
    </source>
</evidence>
<gene>
    <name evidence="3" type="ORF">C7S16_4380</name>
</gene>
<reference evidence="3" key="1">
    <citation type="submission" date="2018-08" db="EMBL/GenBank/DDBJ databases">
        <title>Identification of Burkholderia cepacia strains that express a Burkholderia pseudomallei-like capsular polysaccharide.</title>
        <authorList>
            <person name="Burtnick M.N."/>
            <person name="Vongsouvath M."/>
            <person name="Newton P."/>
            <person name="Wuthiekanun V."/>
            <person name="Limmathurotsakul D."/>
            <person name="Brett P.J."/>
            <person name="Chantratita N."/>
            <person name="Dance D.A."/>
        </authorList>
    </citation>
    <scope>NUCLEOTIDE SEQUENCE</scope>
    <source>
        <strain evidence="3">SBXCC001</strain>
    </source>
</reference>
<feature type="compositionally biased region" description="Basic and acidic residues" evidence="1">
    <location>
        <begin position="10"/>
        <end position="19"/>
    </location>
</feature>
<feature type="compositionally biased region" description="Polar residues" evidence="1">
    <location>
        <begin position="55"/>
        <end position="70"/>
    </location>
</feature>
<keyword evidence="2" id="KW-0472">Membrane</keyword>
<keyword evidence="2" id="KW-1133">Transmembrane helix</keyword>